<protein>
    <submittedName>
        <fullName evidence="1">Uncharacterized protein</fullName>
    </submittedName>
</protein>
<keyword evidence="2" id="KW-1185">Reference proteome</keyword>
<name>A0A4R6UST9_9PSEU</name>
<organism evidence="1 2">
    <name type="scientific">Actinomycetospora succinea</name>
    <dbReference type="NCBI Taxonomy" id="663603"/>
    <lineage>
        <taxon>Bacteria</taxon>
        <taxon>Bacillati</taxon>
        <taxon>Actinomycetota</taxon>
        <taxon>Actinomycetes</taxon>
        <taxon>Pseudonocardiales</taxon>
        <taxon>Pseudonocardiaceae</taxon>
        <taxon>Actinomycetospora</taxon>
    </lineage>
</organism>
<reference evidence="1 2" key="1">
    <citation type="submission" date="2019-03" db="EMBL/GenBank/DDBJ databases">
        <title>Genomic Encyclopedia of Type Strains, Phase IV (KMG-IV): sequencing the most valuable type-strain genomes for metagenomic binning, comparative biology and taxonomic classification.</title>
        <authorList>
            <person name="Goeker M."/>
        </authorList>
    </citation>
    <scope>NUCLEOTIDE SEQUENCE [LARGE SCALE GENOMIC DNA]</scope>
    <source>
        <strain evidence="1 2">DSM 45775</strain>
    </source>
</reference>
<dbReference type="EMBL" id="SNYO01000016">
    <property type="protein sequence ID" value="TDQ46454.1"/>
    <property type="molecule type" value="Genomic_DNA"/>
</dbReference>
<dbReference type="AlphaFoldDB" id="A0A4R6UST9"/>
<gene>
    <name evidence="1" type="ORF">EV188_11683</name>
</gene>
<comment type="caution">
    <text evidence="1">The sequence shown here is derived from an EMBL/GenBank/DDBJ whole genome shotgun (WGS) entry which is preliminary data.</text>
</comment>
<accession>A0A4R6UST9</accession>
<evidence type="ECO:0000313" key="2">
    <source>
        <dbReference type="Proteomes" id="UP000295705"/>
    </source>
</evidence>
<evidence type="ECO:0000313" key="1">
    <source>
        <dbReference type="EMBL" id="TDQ46454.1"/>
    </source>
</evidence>
<dbReference type="Proteomes" id="UP000295705">
    <property type="component" value="Unassembled WGS sequence"/>
</dbReference>
<proteinExistence type="predicted"/>
<sequence length="56" mass="6143">MTLAIPARILADRPRLGHRCGMTDDVFSHETEAALCRRLLGDRAHGLDTLVQDAGE</sequence>